<dbReference type="PANTHER" id="PTHR11757">
    <property type="entry name" value="PROTEASE FAMILY S9A OLIGOPEPTIDASE"/>
    <property type="match status" value="1"/>
</dbReference>
<evidence type="ECO:0000313" key="8">
    <source>
        <dbReference type="EMBL" id="GAA3702736.1"/>
    </source>
</evidence>
<feature type="domain" description="Peptidase S9 prolyl oligopeptidase catalytic" evidence="6">
    <location>
        <begin position="536"/>
        <end position="747"/>
    </location>
</feature>
<evidence type="ECO:0000313" key="9">
    <source>
        <dbReference type="Proteomes" id="UP001501536"/>
    </source>
</evidence>
<reference evidence="9" key="1">
    <citation type="journal article" date="2019" name="Int. J. Syst. Evol. Microbiol.">
        <title>The Global Catalogue of Microorganisms (GCM) 10K type strain sequencing project: providing services to taxonomists for standard genome sequencing and annotation.</title>
        <authorList>
            <consortium name="The Broad Institute Genomics Platform"/>
            <consortium name="The Broad Institute Genome Sequencing Center for Infectious Disease"/>
            <person name="Wu L."/>
            <person name="Ma J."/>
        </authorList>
    </citation>
    <scope>NUCLEOTIDE SEQUENCE [LARGE SCALE GENOMIC DNA]</scope>
    <source>
        <strain evidence="9">JCM 16961</strain>
    </source>
</reference>
<dbReference type="InterPro" id="IPR023302">
    <property type="entry name" value="Pept_S9A_N"/>
</dbReference>
<feature type="domain" description="Peptidase S9A N-terminal" evidence="7">
    <location>
        <begin position="38"/>
        <end position="472"/>
    </location>
</feature>
<dbReference type="Pfam" id="PF02897">
    <property type="entry name" value="Peptidase_S9_N"/>
    <property type="match status" value="1"/>
</dbReference>
<proteinExistence type="inferred from homology"/>
<keyword evidence="9" id="KW-1185">Reference proteome</keyword>
<evidence type="ECO:0000256" key="2">
    <source>
        <dbReference type="ARBA" id="ARBA00022670"/>
    </source>
</evidence>
<sequence>MGSMTDTAGAAPQAAADPTDPAPTNSALATAAQDRPTPPVARKAPVERTHHGDTFVDDYEWLREKEDAEVVAHLEAENAYAEAVTADQQPLREAIFEEIKARTEETDLSVPSRKRGWWYFVRTEEGQQYPVHCRVAAHDTEDLAADWTPPTITPGEPFEGEQILLDGNVEAQGQPFFSLGGMAVSEDGNLLAYAVDNAGDERFTLRIKDLRTGELLPDTVENVFYGLVFSPDGRRVYYTVVDDFWRPHQIKVHALGTDAADDRVLFEEADPGMWTGFDVSPDRTELLIGVGNSEYSETLSVDLTDERAEPRLLLSRDARVLHSIDPVTLDGERQYVVTHNRGPATDDAVNNMVSLVASTEFDKPFAEQQWRTVVEHRDDVKVEGTAVTRTHLIVSVRKDTTERVQIIPLSGLGTPAQAEAAEPEFDETLYTCALAGAEYESPVIRLVYTSFLTPSSVYDYVLASGALELRKETTVHHFDRAQYIAERDWATAADGTRIPVTIIRHRSVQPDGTNPALVYGYGSYEISMDPAFGIPRLSVLDRGVVFVIAHVRGGGELGRRWYDDGKKLAKKHSFTDFITVTEHVIDRGWAAPDRVAAMGGSAGGLLMGAVVNLAPQLYRAVLAQVPFVDALTSILDPELPLSALEWEEWGNPIEDREVYEYMKSYSPYENIAAVPYPRIAAVTSFNDTRVLYVEPAKWVQKLRETTTGHEPIVMKIEMDGGHGGASGRYEGWKDRAWDYAFVLDALGAVEPLEGVRIA</sequence>
<evidence type="ECO:0000259" key="6">
    <source>
        <dbReference type="Pfam" id="PF00326"/>
    </source>
</evidence>
<evidence type="ECO:0000256" key="5">
    <source>
        <dbReference type="SAM" id="MobiDB-lite"/>
    </source>
</evidence>
<dbReference type="SUPFAM" id="SSF50993">
    <property type="entry name" value="Peptidase/esterase 'gauge' domain"/>
    <property type="match status" value="1"/>
</dbReference>
<accession>A0ABP7DD79</accession>
<dbReference type="Gene3D" id="3.40.50.1820">
    <property type="entry name" value="alpha/beta hydrolase"/>
    <property type="match status" value="1"/>
</dbReference>
<comment type="similarity">
    <text evidence="1">Belongs to the peptidase S9A family.</text>
</comment>
<organism evidence="8 9">
    <name type="scientific">Zhihengliuella alba</name>
    <dbReference type="NCBI Taxonomy" id="547018"/>
    <lineage>
        <taxon>Bacteria</taxon>
        <taxon>Bacillati</taxon>
        <taxon>Actinomycetota</taxon>
        <taxon>Actinomycetes</taxon>
        <taxon>Micrococcales</taxon>
        <taxon>Micrococcaceae</taxon>
        <taxon>Zhihengliuella</taxon>
    </lineage>
</organism>
<dbReference type="EMBL" id="BAABCJ010000002">
    <property type="protein sequence ID" value="GAA3702736.1"/>
    <property type="molecule type" value="Genomic_DNA"/>
</dbReference>
<evidence type="ECO:0000256" key="1">
    <source>
        <dbReference type="ARBA" id="ARBA00005228"/>
    </source>
</evidence>
<feature type="region of interest" description="Disordered" evidence="5">
    <location>
        <begin position="1"/>
        <end position="51"/>
    </location>
</feature>
<gene>
    <name evidence="8" type="ORF">GCM10022377_15440</name>
</gene>
<dbReference type="Gene3D" id="2.130.10.120">
    <property type="entry name" value="Prolyl oligopeptidase, N-terminal domain"/>
    <property type="match status" value="1"/>
</dbReference>
<evidence type="ECO:0000256" key="4">
    <source>
        <dbReference type="ARBA" id="ARBA00022825"/>
    </source>
</evidence>
<dbReference type="InterPro" id="IPR029058">
    <property type="entry name" value="AB_hydrolase_fold"/>
</dbReference>
<dbReference type="Pfam" id="PF00326">
    <property type="entry name" value="Peptidase_S9"/>
    <property type="match status" value="1"/>
</dbReference>
<dbReference type="InterPro" id="IPR002470">
    <property type="entry name" value="Peptidase_S9A"/>
</dbReference>
<evidence type="ECO:0000256" key="3">
    <source>
        <dbReference type="ARBA" id="ARBA00022801"/>
    </source>
</evidence>
<keyword evidence="4" id="KW-0720">Serine protease</keyword>
<dbReference type="PANTHER" id="PTHR11757:SF19">
    <property type="entry name" value="PROLYL ENDOPEPTIDASE-LIKE"/>
    <property type="match status" value="1"/>
</dbReference>
<dbReference type="Proteomes" id="UP001501536">
    <property type="component" value="Unassembled WGS sequence"/>
</dbReference>
<keyword evidence="3" id="KW-0378">Hydrolase</keyword>
<feature type="compositionally biased region" description="Low complexity" evidence="5">
    <location>
        <begin position="1"/>
        <end position="24"/>
    </location>
</feature>
<name>A0ABP7DD79_9MICC</name>
<dbReference type="PRINTS" id="PR00862">
    <property type="entry name" value="PROLIGOPTASE"/>
</dbReference>
<keyword evidence="2" id="KW-0645">Protease</keyword>
<comment type="caution">
    <text evidence="8">The sequence shown here is derived from an EMBL/GenBank/DDBJ whole genome shotgun (WGS) entry which is preliminary data.</text>
</comment>
<dbReference type="InterPro" id="IPR051543">
    <property type="entry name" value="Serine_Peptidase_S9A"/>
</dbReference>
<dbReference type="SUPFAM" id="SSF53474">
    <property type="entry name" value="alpha/beta-Hydrolases"/>
    <property type="match status" value="1"/>
</dbReference>
<protein>
    <submittedName>
        <fullName evidence="8">S9 family peptidase</fullName>
    </submittedName>
</protein>
<evidence type="ECO:0000259" key="7">
    <source>
        <dbReference type="Pfam" id="PF02897"/>
    </source>
</evidence>
<dbReference type="InterPro" id="IPR001375">
    <property type="entry name" value="Peptidase_S9_cat"/>
</dbReference>